<dbReference type="EMBL" id="JATAAI010000023">
    <property type="protein sequence ID" value="KAK1737779.1"/>
    <property type="molecule type" value="Genomic_DNA"/>
</dbReference>
<feature type="compositionally biased region" description="Pro residues" evidence="1">
    <location>
        <begin position="232"/>
        <end position="241"/>
    </location>
</feature>
<organism evidence="3 4">
    <name type="scientific">Skeletonema marinoi</name>
    <dbReference type="NCBI Taxonomy" id="267567"/>
    <lineage>
        <taxon>Eukaryota</taxon>
        <taxon>Sar</taxon>
        <taxon>Stramenopiles</taxon>
        <taxon>Ochrophyta</taxon>
        <taxon>Bacillariophyta</taxon>
        <taxon>Coscinodiscophyceae</taxon>
        <taxon>Thalassiosirophycidae</taxon>
        <taxon>Thalassiosirales</taxon>
        <taxon>Skeletonemataceae</taxon>
        <taxon>Skeletonema</taxon>
        <taxon>Skeletonema marinoi-dohrnii complex</taxon>
    </lineage>
</organism>
<keyword evidence="2" id="KW-1133">Transmembrane helix</keyword>
<evidence type="ECO:0000313" key="4">
    <source>
        <dbReference type="Proteomes" id="UP001224775"/>
    </source>
</evidence>
<dbReference type="PRINTS" id="PR01217">
    <property type="entry name" value="PRICHEXTENSN"/>
</dbReference>
<feature type="region of interest" description="Disordered" evidence="1">
    <location>
        <begin position="104"/>
        <end position="128"/>
    </location>
</feature>
<feature type="transmembrane region" description="Helical" evidence="2">
    <location>
        <begin position="63"/>
        <end position="84"/>
    </location>
</feature>
<keyword evidence="2" id="KW-0812">Transmembrane</keyword>
<feature type="compositionally biased region" description="Low complexity" evidence="1">
    <location>
        <begin position="196"/>
        <end position="213"/>
    </location>
</feature>
<name>A0AAD8Y240_9STRA</name>
<feature type="compositionally biased region" description="Polar residues" evidence="1">
    <location>
        <begin position="104"/>
        <end position="114"/>
    </location>
</feature>
<gene>
    <name evidence="3" type="ORF">QTG54_011551</name>
</gene>
<keyword evidence="4" id="KW-1185">Reference proteome</keyword>
<evidence type="ECO:0000256" key="2">
    <source>
        <dbReference type="SAM" id="Phobius"/>
    </source>
</evidence>
<comment type="caution">
    <text evidence="3">The sequence shown here is derived from an EMBL/GenBank/DDBJ whole genome shotgun (WGS) entry which is preliminary data.</text>
</comment>
<evidence type="ECO:0000256" key="1">
    <source>
        <dbReference type="SAM" id="MobiDB-lite"/>
    </source>
</evidence>
<accession>A0AAD8Y240</accession>
<feature type="region of interest" description="Disordered" evidence="1">
    <location>
        <begin position="182"/>
        <end position="241"/>
    </location>
</feature>
<reference evidence="3" key="1">
    <citation type="submission" date="2023-06" db="EMBL/GenBank/DDBJ databases">
        <title>Survivors Of The Sea: Transcriptome response of Skeletonema marinoi to long-term dormancy.</title>
        <authorList>
            <person name="Pinder M.I.M."/>
            <person name="Kourtchenko O."/>
            <person name="Robertson E.K."/>
            <person name="Larsson T."/>
            <person name="Maumus F."/>
            <person name="Osuna-Cruz C.M."/>
            <person name="Vancaester E."/>
            <person name="Stenow R."/>
            <person name="Vandepoele K."/>
            <person name="Ploug H."/>
            <person name="Bruchert V."/>
            <person name="Godhe A."/>
            <person name="Topel M."/>
        </authorList>
    </citation>
    <scope>NUCLEOTIDE SEQUENCE</scope>
    <source>
        <strain evidence="3">R05AC</strain>
    </source>
</reference>
<dbReference type="AlphaFoldDB" id="A0AAD8Y240"/>
<proteinExistence type="predicted"/>
<dbReference type="Proteomes" id="UP001224775">
    <property type="component" value="Unassembled WGS sequence"/>
</dbReference>
<protein>
    <submittedName>
        <fullName evidence="3">Uncharacterized protein</fullName>
    </submittedName>
</protein>
<sequence length="241" mass="25376">MTTDEQPIIYLQQPQLSLNSEPTLSMDSGAMNMNHDEEGLNYLPSDSPTPTAASSPHWIKKHYLPISLAFLVLTGVVFASVVFAPGGPGNSNKNMQANLAAANTRGTDTSTNGDGDSFTRPDGDSPTYWPTYWPTYGPTPGGPEEEIIDTPVTVFPTPTPTVLTPPTSSPISPKPTFPPNLDFSGLFTPTPPPTTDVPTDVPTTNSPTISPTIEASGQVSETVSTEVTGPPTNAPRPTTAP</sequence>
<evidence type="ECO:0000313" key="3">
    <source>
        <dbReference type="EMBL" id="KAK1737779.1"/>
    </source>
</evidence>
<feature type="compositionally biased region" description="Polar residues" evidence="1">
    <location>
        <begin position="215"/>
        <end position="227"/>
    </location>
</feature>
<keyword evidence="2" id="KW-0472">Membrane</keyword>